<feature type="compositionally biased region" description="Polar residues" evidence="1">
    <location>
        <begin position="350"/>
        <end position="365"/>
    </location>
</feature>
<feature type="compositionally biased region" description="Low complexity" evidence="1">
    <location>
        <begin position="497"/>
        <end position="515"/>
    </location>
</feature>
<sequence length="601" mass="66351">MHSYVLGNTFDNPPEYGMMENFQSFAYDDFFSACNPSLLCRNCKINLFVEDDDEFRGKYFCFNCKELKRFLYESNPEDDFSNCKINLFVEDDDEFQGKYFCFNCKELKRFLYESNPEDDLGRDRTHFEKRSYGSLDGACGMTYPDRISSGILSSNQMIPQIYLKHNVRSRHHSKQKHVNELGKKPKHNQDNDTCSSTLSSSYSSTSSLSSLECSPPGAFLSSGLDRGGSGTQPAQFSAETCRVNVDQSLYFHSDTSLSSQTKISKPGSTYNVDSKMLVNISNSNHNLSLSQSNLLSNSHNNLISVVTNNPSVSASDNNHNSNSHNNNGNSENLVNIVSCYRPVPVVTVSSSENNHVPSDNPTYTNSSSSGPYPHHGGGSGQVKSVNRCVSSVSVPAGSSGLPPPPPPQNGLPKPLPTTSGSRTFISTEAQTDEIILSRDQRRRERRERRQQRRLAQQLSQWPSQTPDAFPQDRLPDILHSHVPPPYSTLPLGVAPCSSSLPPSLSSPPSLLHPSLPNLPPASHCGSPIHPAPSHSSGGVTSFAGIRFPFTIVPTGRRRLERYSGVVETTLPVSHQKTKKRCRTFHDVASIELPDNKEQGLL</sequence>
<feature type="compositionally biased region" description="Basic residues" evidence="1">
    <location>
        <begin position="443"/>
        <end position="452"/>
    </location>
</feature>
<organism evidence="2 3">
    <name type="scientific">Diaphorina citri</name>
    <name type="common">Asian citrus psyllid</name>
    <dbReference type="NCBI Taxonomy" id="121845"/>
    <lineage>
        <taxon>Eukaryota</taxon>
        <taxon>Metazoa</taxon>
        <taxon>Ecdysozoa</taxon>
        <taxon>Arthropoda</taxon>
        <taxon>Hexapoda</taxon>
        <taxon>Insecta</taxon>
        <taxon>Pterygota</taxon>
        <taxon>Neoptera</taxon>
        <taxon>Paraneoptera</taxon>
        <taxon>Hemiptera</taxon>
        <taxon>Sternorrhyncha</taxon>
        <taxon>Psylloidea</taxon>
        <taxon>Psyllidae</taxon>
        <taxon>Diaphorininae</taxon>
        <taxon>Diaphorina</taxon>
    </lineage>
</organism>
<dbReference type="GeneID" id="108253416"/>
<gene>
    <name evidence="3" type="primary">LOC108253416</name>
</gene>
<name>A0A1S4EKX4_DIACI</name>
<feature type="compositionally biased region" description="Basic and acidic residues" evidence="1">
    <location>
        <begin position="177"/>
        <end position="190"/>
    </location>
</feature>
<proteinExistence type="predicted"/>
<evidence type="ECO:0000256" key="1">
    <source>
        <dbReference type="SAM" id="MobiDB-lite"/>
    </source>
</evidence>
<keyword evidence="2" id="KW-1185">Reference proteome</keyword>
<feature type="region of interest" description="Disordered" evidence="1">
    <location>
        <begin position="497"/>
        <end position="537"/>
    </location>
</feature>
<dbReference type="AlphaFoldDB" id="A0A1S4EKX4"/>
<feature type="region of interest" description="Disordered" evidence="1">
    <location>
        <begin position="350"/>
        <end position="481"/>
    </location>
</feature>
<reference evidence="3" key="1">
    <citation type="submission" date="2025-08" db="UniProtKB">
        <authorList>
            <consortium name="RefSeq"/>
        </authorList>
    </citation>
    <scope>IDENTIFICATION</scope>
</reference>
<feature type="compositionally biased region" description="Pro residues" evidence="1">
    <location>
        <begin position="401"/>
        <end position="415"/>
    </location>
</feature>
<dbReference type="PaxDb" id="121845-A0A1S4EKX4"/>
<feature type="region of interest" description="Disordered" evidence="1">
    <location>
        <begin position="172"/>
        <end position="197"/>
    </location>
</feature>
<feature type="region of interest" description="Disordered" evidence="1">
    <location>
        <begin position="307"/>
        <end position="332"/>
    </location>
</feature>
<feature type="compositionally biased region" description="Polar residues" evidence="1">
    <location>
        <begin position="417"/>
        <end position="429"/>
    </location>
</feature>
<dbReference type="RefSeq" id="XP_017302818.1">
    <property type="nucleotide sequence ID" value="XM_017447329.1"/>
</dbReference>
<dbReference type="KEGG" id="dci:108253416"/>
<dbReference type="Proteomes" id="UP000079169">
    <property type="component" value="Unplaced"/>
</dbReference>
<feature type="compositionally biased region" description="Low complexity" evidence="1">
    <location>
        <begin position="389"/>
        <end position="400"/>
    </location>
</feature>
<feature type="compositionally biased region" description="Low complexity" evidence="1">
    <location>
        <begin position="311"/>
        <end position="332"/>
    </location>
</feature>
<evidence type="ECO:0000313" key="2">
    <source>
        <dbReference type="Proteomes" id="UP000079169"/>
    </source>
</evidence>
<evidence type="ECO:0000313" key="3">
    <source>
        <dbReference type="RefSeq" id="XP_017302818.1"/>
    </source>
</evidence>
<protein>
    <submittedName>
        <fullName evidence="3">Myb-like protein I</fullName>
    </submittedName>
</protein>
<accession>A0A1S4EKX4</accession>